<keyword evidence="2" id="KW-1185">Reference proteome</keyword>
<sequence>MTKSLASCQDLLRLYPSEEQAPNNQIVLCLIYSSTQHATLKVLEVLDNARGTSGQHLAPDSPFARRSHACTDNFKRLNQSNFFDYMLN</sequence>
<dbReference type="Proteomes" id="UP001060170">
    <property type="component" value="Chromosome 5"/>
</dbReference>
<accession>A0ACC0EL94</accession>
<name>A0ACC0EL94_9BASI</name>
<reference evidence="2" key="2">
    <citation type="journal article" date="2018" name="Mol. Plant Microbe Interact.">
        <title>Genome sequence resources for the wheat stripe rust pathogen (Puccinia striiformis f. sp. tritici) and the barley stripe rust pathogen (Puccinia striiformis f. sp. hordei).</title>
        <authorList>
            <person name="Xia C."/>
            <person name="Wang M."/>
            <person name="Yin C."/>
            <person name="Cornejo O.E."/>
            <person name="Hulbert S.H."/>
            <person name="Chen X."/>
        </authorList>
    </citation>
    <scope>NUCLEOTIDE SEQUENCE [LARGE SCALE GENOMIC DNA]</scope>
    <source>
        <strain evidence="2">93-210</strain>
    </source>
</reference>
<dbReference type="EMBL" id="CM045869">
    <property type="protein sequence ID" value="KAI7955240.1"/>
    <property type="molecule type" value="Genomic_DNA"/>
</dbReference>
<reference evidence="1 2" key="3">
    <citation type="journal article" date="2022" name="Microbiol. Spectr.">
        <title>Folding features and dynamics of 3D genome architecture in plant fungal pathogens.</title>
        <authorList>
            <person name="Xia C."/>
        </authorList>
    </citation>
    <scope>NUCLEOTIDE SEQUENCE [LARGE SCALE GENOMIC DNA]</scope>
    <source>
        <strain evidence="1 2">93-210</strain>
    </source>
</reference>
<protein>
    <submittedName>
        <fullName evidence="1">Uncharacterized protein</fullName>
    </submittedName>
</protein>
<organism evidence="1 2">
    <name type="scientific">Puccinia striiformis f. sp. tritici</name>
    <dbReference type="NCBI Taxonomy" id="168172"/>
    <lineage>
        <taxon>Eukaryota</taxon>
        <taxon>Fungi</taxon>
        <taxon>Dikarya</taxon>
        <taxon>Basidiomycota</taxon>
        <taxon>Pucciniomycotina</taxon>
        <taxon>Pucciniomycetes</taxon>
        <taxon>Pucciniales</taxon>
        <taxon>Pucciniaceae</taxon>
        <taxon>Puccinia</taxon>
    </lineage>
</organism>
<reference evidence="2" key="1">
    <citation type="journal article" date="2018" name="BMC Genomics">
        <title>Genomic insights into host adaptation between the wheat stripe rust pathogen (Puccinia striiformis f. sp. tritici) and the barley stripe rust pathogen (Puccinia striiformis f. sp. hordei).</title>
        <authorList>
            <person name="Xia C."/>
            <person name="Wang M."/>
            <person name="Yin C."/>
            <person name="Cornejo O.E."/>
            <person name="Hulbert S.H."/>
            <person name="Chen X."/>
        </authorList>
    </citation>
    <scope>NUCLEOTIDE SEQUENCE [LARGE SCALE GENOMIC DNA]</scope>
    <source>
        <strain evidence="2">93-210</strain>
    </source>
</reference>
<proteinExistence type="predicted"/>
<evidence type="ECO:0000313" key="1">
    <source>
        <dbReference type="EMBL" id="KAI7955240.1"/>
    </source>
</evidence>
<gene>
    <name evidence="1" type="ORF">MJO28_005640</name>
</gene>
<evidence type="ECO:0000313" key="2">
    <source>
        <dbReference type="Proteomes" id="UP001060170"/>
    </source>
</evidence>
<comment type="caution">
    <text evidence="1">The sequence shown here is derived from an EMBL/GenBank/DDBJ whole genome shotgun (WGS) entry which is preliminary data.</text>
</comment>